<dbReference type="Proteomes" id="UP001501495">
    <property type="component" value="Unassembled WGS sequence"/>
</dbReference>
<dbReference type="InterPro" id="IPR029055">
    <property type="entry name" value="Ntn_hydrolases_N"/>
</dbReference>
<proteinExistence type="inferred from homology"/>
<gene>
    <name evidence="5" type="ORF">GCM10022215_24650</name>
</gene>
<sequence>MASATLEPDPTPPATPRRRRIAELRRGFAELPRPMRWTVWVSLAVVLVLLAATAAGVVVVRRSFPQTTGTIAIPGLEGRVEVVRDGAGIPQIYGDSLADIARAQGYVHAQERFFEMDVRRHATAGRLAEMFGADAVESDAVVRTMGWRRVAEQELGLIKPETRAFLEAYSAGVNAYLHTHSLSEISLEYVVLRAGGLDYTPEDWTPVDSLAWLKAMAWDLRGNMQDEIDRAISTADVGAERADALFPDYPYGDHAPIVGQGAVVDGVFDQDAPSGVTRNPTRPPFTAGQVDALRRVGRTVAAMPAWLGRGDGIGSNSWVVDGAHSATGEPLLANDPHLGVGMPGIWMQMGLHCRVLSSACPLDVAGFTFSGLPGVVIGHNNDIAWGFTNLGPDVTDLFVERVQGDTYVYAGRRQPLRERREVIKVHDGDDVVLTVRSTRHGPLLSDVGAQVDAQVGAELGDDLAAAATGSGVAEGVRPGEEAAVALRWTALDPQPTADAILDLDLATDWTSFRAAAAEFAVPAQNLVYADREGHIGYQAPGRIPIRKSGNDGLTPVAGWRPENDWSGEYVPFSGLPSVLDPDEGFVVTANQAVIGPGYPYRLASPSDWDRGYRSQRIRDLLTTRFADGGTVSIDDLLGVQLDSRNPMGPVLTPYLLDLVRQLPRGYYRAAAHLLPSWDFSQPADGPQSAAAAYFNAVWRNLLALTFDDELSSEVRPDGGQRWYAVVTALLQRPDDAWWDDVDTPTVVEHRDDILRQALLDARDELTRRMARDVSEWTWGRLHRLDLRSPTLGESGIAPIEWLVNRGPWRVGGGTSAVDAAAWDASSEETHPYEVTTAPSMRMVVSVGDWDDSRWINLTGVSGHAFSAHYDDQTDLWARGETLAWPFTADAVRAAGEDTLTLEPSDPDAAG</sequence>
<dbReference type="Gene3D" id="1.10.1400.10">
    <property type="match status" value="1"/>
</dbReference>
<dbReference type="InterPro" id="IPR023343">
    <property type="entry name" value="Penicillin_amidase_dom1"/>
</dbReference>
<evidence type="ECO:0000313" key="5">
    <source>
        <dbReference type="EMBL" id="GAA4120726.1"/>
    </source>
</evidence>
<dbReference type="InterPro" id="IPR043147">
    <property type="entry name" value="Penicillin_amidase_A-knob"/>
</dbReference>
<dbReference type="Pfam" id="PF01804">
    <property type="entry name" value="Penicil_amidase"/>
    <property type="match status" value="1"/>
</dbReference>
<keyword evidence="6" id="KW-1185">Reference proteome</keyword>
<accession>A0ABP7XLI7</accession>
<dbReference type="Gene3D" id="2.30.120.10">
    <property type="match status" value="1"/>
</dbReference>
<dbReference type="Gene3D" id="1.10.439.10">
    <property type="entry name" value="Penicillin Amidohydrolase, domain 1"/>
    <property type="match status" value="1"/>
</dbReference>
<dbReference type="InterPro" id="IPR002692">
    <property type="entry name" value="S45"/>
</dbReference>
<dbReference type="CDD" id="cd03747">
    <property type="entry name" value="Ntn_PGA_like"/>
    <property type="match status" value="1"/>
</dbReference>
<organism evidence="5 6">
    <name type="scientific">Nocardioides fonticola</name>
    <dbReference type="NCBI Taxonomy" id="450363"/>
    <lineage>
        <taxon>Bacteria</taxon>
        <taxon>Bacillati</taxon>
        <taxon>Actinomycetota</taxon>
        <taxon>Actinomycetes</taxon>
        <taxon>Propionibacteriales</taxon>
        <taxon>Nocardioidaceae</taxon>
        <taxon>Nocardioides</taxon>
    </lineage>
</organism>
<keyword evidence="4" id="KW-0472">Membrane</keyword>
<feature type="transmembrane region" description="Helical" evidence="4">
    <location>
        <begin position="37"/>
        <end position="60"/>
    </location>
</feature>
<name>A0ABP7XLI7_9ACTN</name>
<evidence type="ECO:0000256" key="4">
    <source>
        <dbReference type="SAM" id="Phobius"/>
    </source>
</evidence>
<keyword evidence="3" id="KW-0865">Zymogen</keyword>
<dbReference type="Gene3D" id="3.60.20.10">
    <property type="entry name" value="Glutamine Phosphoribosylpyrophosphate, subunit 1, domain 1"/>
    <property type="match status" value="1"/>
</dbReference>
<reference evidence="6" key="1">
    <citation type="journal article" date="2019" name="Int. J. Syst. Evol. Microbiol.">
        <title>The Global Catalogue of Microorganisms (GCM) 10K type strain sequencing project: providing services to taxonomists for standard genome sequencing and annotation.</title>
        <authorList>
            <consortium name="The Broad Institute Genomics Platform"/>
            <consortium name="The Broad Institute Genome Sequencing Center for Infectious Disease"/>
            <person name="Wu L."/>
            <person name="Ma J."/>
        </authorList>
    </citation>
    <scope>NUCLEOTIDE SEQUENCE [LARGE SCALE GENOMIC DNA]</scope>
    <source>
        <strain evidence="6">JCM 16703</strain>
    </source>
</reference>
<comment type="similarity">
    <text evidence="1">Belongs to the peptidase S45 family.</text>
</comment>
<keyword evidence="4" id="KW-0812">Transmembrane</keyword>
<keyword evidence="2" id="KW-0378">Hydrolase</keyword>
<evidence type="ECO:0000256" key="2">
    <source>
        <dbReference type="ARBA" id="ARBA00022801"/>
    </source>
</evidence>
<dbReference type="RefSeq" id="WP_344733703.1">
    <property type="nucleotide sequence ID" value="NZ_BAAAZH010000017.1"/>
</dbReference>
<dbReference type="PANTHER" id="PTHR34218">
    <property type="entry name" value="PEPTIDASE S45 PENICILLIN AMIDASE"/>
    <property type="match status" value="1"/>
</dbReference>
<dbReference type="PANTHER" id="PTHR34218:SF4">
    <property type="entry name" value="ACYL-HOMOSERINE LACTONE ACYLASE QUIP"/>
    <property type="match status" value="1"/>
</dbReference>
<dbReference type="InterPro" id="IPR014395">
    <property type="entry name" value="Pen/GL7ACA/AHL_acylase"/>
</dbReference>
<dbReference type="SUPFAM" id="SSF56235">
    <property type="entry name" value="N-terminal nucleophile aminohydrolases (Ntn hydrolases)"/>
    <property type="match status" value="1"/>
</dbReference>
<evidence type="ECO:0000256" key="1">
    <source>
        <dbReference type="ARBA" id="ARBA00006586"/>
    </source>
</evidence>
<keyword evidence="4" id="KW-1133">Transmembrane helix</keyword>
<evidence type="ECO:0000313" key="6">
    <source>
        <dbReference type="Proteomes" id="UP001501495"/>
    </source>
</evidence>
<protein>
    <submittedName>
        <fullName evidence="5">Penicillin acylase family protein</fullName>
    </submittedName>
</protein>
<dbReference type="InterPro" id="IPR043146">
    <property type="entry name" value="Penicillin_amidase_N_B-knob"/>
</dbReference>
<dbReference type="EMBL" id="BAAAZH010000017">
    <property type="protein sequence ID" value="GAA4120726.1"/>
    <property type="molecule type" value="Genomic_DNA"/>
</dbReference>
<dbReference type="PIRSF" id="PIRSF001227">
    <property type="entry name" value="Pen_acylase"/>
    <property type="match status" value="1"/>
</dbReference>
<comment type="caution">
    <text evidence="5">The sequence shown here is derived from an EMBL/GenBank/DDBJ whole genome shotgun (WGS) entry which is preliminary data.</text>
</comment>
<evidence type="ECO:0000256" key="3">
    <source>
        <dbReference type="ARBA" id="ARBA00023145"/>
    </source>
</evidence>